<evidence type="ECO:0000313" key="2">
    <source>
        <dbReference type="EMBL" id="GFU07358.1"/>
    </source>
</evidence>
<reference evidence="2" key="1">
    <citation type="submission" date="2020-08" db="EMBL/GenBank/DDBJ databases">
        <title>Multicomponent nature underlies the extraordinary mechanical properties of spider dragline silk.</title>
        <authorList>
            <person name="Kono N."/>
            <person name="Nakamura H."/>
            <person name="Mori M."/>
            <person name="Yoshida Y."/>
            <person name="Ohtoshi R."/>
            <person name="Malay A.D."/>
            <person name="Moran D.A.P."/>
            <person name="Tomita M."/>
            <person name="Numata K."/>
            <person name="Arakawa K."/>
        </authorList>
    </citation>
    <scope>NUCLEOTIDE SEQUENCE</scope>
</reference>
<dbReference type="EMBL" id="BMAW01077645">
    <property type="protein sequence ID" value="GFU07358.1"/>
    <property type="molecule type" value="Genomic_DNA"/>
</dbReference>
<accession>A0A8X6QCL5</accession>
<proteinExistence type="predicted"/>
<comment type="caution">
    <text evidence="2">The sequence shown here is derived from an EMBL/GenBank/DDBJ whole genome shotgun (WGS) entry which is preliminary data.</text>
</comment>
<gene>
    <name evidence="2" type="ORF">NPIL_583351</name>
</gene>
<feature type="compositionally biased region" description="Basic residues" evidence="1">
    <location>
        <begin position="29"/>
        <end position="49"/>
    </location>
</feature>
<protein>
    <submittedName>
        <fullName evidence="2">Uncharacterized protein</fullName>
    </submittedName>
</protein>
<organism evidence="2 3">
    <name type="scientific">Nephila pilipes</name>
    <name type="common">Giant wood spider</name>
    <name type="synonym">Nephila maculata</name>
    <dbReference type="NCBI Taxonomy" id="299642"/>
    <lineage>
        <taxon>Eukaryota</taxon>
        <taxon>Metazoa</taxon>
        <taxon>Ecdysozoa</taxon>
        <taxon>Arthropoda</taxon>
        <taxon>Chelicerata</taxon>
        <taxon>Arachnida</taxon>
        <taxon>Araneae</taxon>
        <taxon>Araneomorphae</taxon>
        <taxon>Entelegynae</taxon>
        <taxon>Araneoidea</taxon>
        <taxon>Nephilidae</taxon>
        <taxon>Nephila</taxon>
    </lineage>
</organism>
<feature type="region of interest" description="Disordered" evidence="1">
    <location>
        <begin position="29"/>
        <end position="52"/>
    </location>
</feature>
<evidence type="ECO:0000313" key="3">
    <source>
        <dbReference type="Proteomes" id="UP000887013"/>
    </source>
</evidence>
<sequence length="178" mass="21015">MVKIFSNTLKYKEDLRSEVEKWNRRIWQKRNAQKRKSQGKKSNPGRKILKNAEDSSHPSIYTMWDKPCRSNFRNKNEITKDFSEKLTLAQDFSTLQYPAIIPRDAAEPNPYHEGSSNVSNKTWKLFSGPDNLFPEQSSHLKMFLRTEFQVMLFINHSRSTNLQRPIIHEHSWVSCQSK</sequence>
<keyword evidence="3" id="KW-1185">Reference proteome</keyword>
<dbReference type="AlphaFoldDB" id="A0A8X6QCL5"/>
<name>A0A8X6QCL5_NEPPI</name>
<evidence type="ECO:0000256" key="1">
    <source>
        <dbReference type="SAM" id="MobiDB-lite"/>
    </source>
</evidence>
<dbReference type="Proteomes" id="UP000887013">
    <property type="component" value="Unassembled WGS sequence"/>
</dbReference>